<protein>
    <recommendedName>
        <fullName evidence="3">Serpin domain-containing protein</fullName>
    </recommendedName>
</protein>
<dbReference type="Pfam" id="PF00079">
    <property type="entry name" value="Serpin"/>
    <property type="match status" value="1"/>
</dbReference>
<dbReference type="Proteomes" id="UP001153148">
    <property type="component" value="Unassembled WGS sequence"/>
</dbReference>
<organism evidence="4 5">
    <name type="scientific">Timema podura</name>
    <name type="common">Walking stick</name>
    <dbReference type="NCBI Taxonomy" id="61482"/>
    <lineage>
        <taxon>Eukaryota</taxon>
        <taxon>Metazoa</taxon>
        <taxon>Ecdysozoa</taxon>
        <taxon>Arthropoda</taxon>
        <taxon>Hexapoda</taxon>
        <taxon>Insecta</taxon>
        <taxon>Pterygota</taxon>
        <taxon>Neoptera</taxon>
        <taxon>Polyneoptera</taxon>
        <taxon>Phasmatodea</taxon>
        <taxon>Timematodea</taxon>
        <taxon>Timematoidea</taxon>
        <taxon>Timematidae</taxon>
        <taxon>Timema</taxon>
    </lineage>
</organism>
<evidence type="ECO:0000259" key="3">
    <source>
        <dbReference type="Pfam" id="PF00079"/>
    </source>
</evidence>
<evidence type="ECO:0000313" key="4">
    <source>
        <dbReference type="EMBL" id="CAG2053388.1"/>
    </source>
</evidence>
<sequence length="241" mass="27106">MTSSKNVGLSRVNPPQGFEVRTVAMQGPFARHRARDLAILSSEGERRCMDTEFNFHVRAVIFHLIESNSGLRSDSVDNNHLSVWDVYRVFPVETDKLWEVAVLATQKNDYVFSPLSVRVVLSLLKLGARGETAERIAKLLALPSDRVIRKSGLSLILKLKIWSTEITFDSRGSKGEIMWSCNEDLGVHEIVEEGRKVDMVWVCDDDVGVHEIVEEGREVDMVWVCDDDVGVHEIVEEGRGG</sequence>
<dbReference type="InterPro" id="IPR036186">
    <property type="entry name" value="Serpin_sf"/>
</dbReference>
<evidence type="ECO:0000256" key="1">
    <source>
        <dbReference type="ARBA" id="ARBA00022690"/>
    </source>
</evidence>
<keyword evidence="1" id="KW-0646">Protease inhibitor</keyword>
<dbReference type="Gene3D" id="2.30.39.10">
    <property type="entry name" value="Alpha-1-antitrypsin, domain 1"/>
    <property type="match status" value="1"/>
</dbReference>
<comment type="caution">
    <text evidence="4">The sequence shown here is derived from an EMBL/GenBank/DDBJ whole genome shotgun (WGS) entry which is preliminary data.</text>
</comment>
<keyword evidence="2" id="KW-0722">Serine protease inhibitor</keyword>
<reference evidence="4" key="1">
    <citation type="submission" date="2021-03" db="EMBL/GenBank/DDBJ databases">
        <authorList>
            <person name="Tran Van P."/>
        </authorList>
    </citation>
    <scope>NUCLEOTIDE SEQUENCE</scope>
</reference>
<keyword evidence="5" id="KW-1185">Reference proteome</keyword>
<accession>A0ABN7NFW8</accession>
<proteinExistence type="predicted"/>
<dbReference type="EMBL" id="CAJPIN010000348">
    <property type="protein sequence ID" value="CAG2053388.1"/>
    <property type="molecule type" value="Genomic_DNA"/>
</dbReference>
<gene>
    <name evidence="4" type="ORF">TPAB3V08_LOCUS445</name>
</gene>
<dbReference type="InterPro" id="IPR042185">
    <property type="entry name" value="Serpin_sf_2"/>
</dbReference>
<dbReference type="Gene3D" id="3.30.497.10">
    <property type="entry name" value="Antithrombin, subunit I, domain 2"/>
    <property type="match status" value="1"/>
</dbReference>
<dbReference type="InterPro" id="IPR042178">
    <property type="entry name" value="Serpin_sf_1"/>
</dbReference>
<feature type="domain" description="Serpin" evidence="3">
    <location>
        <begin position="105"/>
        <end position="147"/>
    </location>
</feature>
<dbReference type="InterPro" id="IPR023796">
    <property type="entry name" value="Serpin_dom"/>
</dbReference>
<evidence type="ECO:0000256" key="2">
    <source>
        <dbReference type="ARBA" id="ARBA00022900"/>
    </source>
</evidence>
<evidence type="ECO:0000313" key="5">
    <source>
        <dbReference type="Proteomes" id="UP001153148"/>
    </source>
</evidence>
<dbReference type="SUPFAM" id="SSF56574">
    <property type="entry name" value="Serpins"/>
    <property type="match status" value="1"/>
</dbReference>
<name>A0ABN7NFW8_TIMPD</name>